<evidence type="ECO:0000313" key="2">
    <source>
        <dbReference type="EMBL" id="GGX39363.1"/>
    </source>
</evidence>
<comment type="similarity">
    <text evidence="1">Belongs to the TolB family.</text>
</comment>
<dbReference type="SUPFAM" id="SSF82171">
    <property type="entry name" value="DPP6 N-terminal domain-like"/>
    <property type="match status" value="1"/>
</dbReference>
<dbReference type="InterPro" id="IPR011042">
    <property type="entry name" value="6-blade_b-propeller_TolB-like"/>
</dbReference>
<reference evidence="2" key="1">
    <citation type="journal article" date="2014" name="Int. J. Syst. Evol. Microbiol.">
        <title>Complete genome sequence of Corynebacterium casei LMG S-19264T (=DSM 44701T), isolated from a smear-ripened cheese.</title>
        <authorList>
            <consortium name="US DOE Joint Genome Institute (JGI-PGF)"/>
            <person name="Walter F."/>
            <person name="Albersmeier A."/>
            <person name="Kalinowski J."/>
            <person name="Ruckert C."/>
        </authorList>
    </citation>
    <scope>NUCLEOTIDE SEQUENCE</scope>
    <source>
        <strain evidence="2">KCTC 22169</strain>
    </source>
</reference>
<dbReference type="InterPro" id="IPR011659">
    <property type="entry name" value="WD40"/>
</dbReference>
<organism evidence="2 3">
    <name type="scientific">Saccharospirillum salsuginis</name>
    <dbReference type="NCBI Taxonomy" id="418750"/>
    <lineage>
        <taxon>Bacteria</taxon>
        <taxon>Pseudomonadati</taxon>
        <taxon>Pseudomonadota</taxon>
        <taxon>Gammaproteobacteria</taxon>
        <taxon>Oceanospirillales</taxon>
        <taxon>Saccharospirillaceae</taxon>
        <taxon>Saccharospirillum</taxon>
    </lineage>
</organism>
<sequence length="631" mass="68944">MRRTIPFFLSGAVVGLAGCVADIPELPDEYQNKAPVIEGASSQDLTEGSVNRIEVTVSDDRDSASDLTIQWDISQQAASALGITPDGTAVDVEVPWQSSGQQTARLTITVTDSDGETTSADIDLTIRKQTFLVAQAEKEQSDKGDLYKVGYPATDPLHLNDAIGLQETLEQPSLSPNGQYLAFIRNHSVDGEQLVMMESNGSDEVPVELPEEVGSNIVELFWSAGSRWLAVVTQTDATEPVQHLVLVDSEATATAVTTDPGLNSATAFRFSDDENHLAWVNETGELIWYNIAEATPTTLYAADETGFAAGVDYRWHPSDSRLAYTAIRGAAGSEHLYLASPDTLTEPAVALSEPYGSHVHALNAMAWSPKGNYLSFTGDLLVDEQFDLFVVDWVAKQEDETAEAQTRINSGLVTEGDVAAYRWSPDEGRVAYRADQITDGDVQLFSSTVSGGSNRQLTEFGEQSHTLFWDWVSPESIVVAVSAPNPSVTSPSHQVSVYNVIPDKEKDLSLLTADIYHHDEREKVEDIRLSPDRSKLALQSLVISSQQVQAHVLDFQTQELKQVTDLNTQESDHDYLWSPNSDGLLYLTLNGSGEGMRLIYQPLETLPETESQSLLGEMAPNGRILDYQVAQ</sequence>
<evidence type="ECO:0000313" key="3">
    <source>
        <dbReference type="Proteomes" id="UP000626148"/>
    </source>
</evidence>
<comment type="caution">
    <text evidence="2">The sequence shown here is derived from an EMBL/GenBank/DDBJ whole genome shotgun (WGS) entry which is preliminary data.</text>
</comment>
<reference evidence="2" key="2">
    <citation type="submission" date="2020-09" db="EMBL/GenBank/DDBJ databases">
        <authorList>
            <person name="Sun Q."/>
            <person name="Kim S."/>
        </authorList>
    </citation>
    <scope>NUCLEOTIDE SEQUENCE</scope>
    <source>
        <strain evidence="2">KCTC 22169</strain>
    </source>
</reference>
<accession>A0A918N5J0</accession>
<gene>
    <name evidence="2" type="ORF">GCM10007392_02140</name>
</gene>
<protein>
    <recommendedName>
        <fullName evidence="4">WD40-like Beta Propeller Repeat</fullName>
    </recommendedName>
</protein>
<dbReference type="PROSITE" id="PS51257">
    <property type="entry name" value="PROKAR_LIPOPROTEIN"/>
    <property type="match status" value="1"/>
</dbReference>
<dbReference type="RefSeq" id="WP_189606645.1">
    <property type="nucleotide sequence ID" value="NZ_BMXR01000001.1"/>
</dbReference>
<evidence type="ECO:0000256" key="1">
    <source>
        <dbReference type="ARBA" id="ARBA00009820"/>
    </source>
</evidence>
<name>A0A918N5J0_9GAMM</name>
<keyword evidence="3" id="KW-1185">Reference proteome</keyword>
<dbReference type="Gene3D" id="2.120.10.30">
    <property type="entry name" value="TolB, C-terminal domain"/>
    <property type="match status" value="1"/>
</dbReference>
<evidence type="ECO:0008006" key="4">
    <source>
        <dbReference type="Google" id="ProtNLM"/>
    </source>
</evidence>
<dbReference type="Pfam" id="PF07676">
    <property type="entry name" value="PD40"/>
    <property type="match status" value="1"/>
</dbReference>
<proteinExistence type="inferred from homology"/>
<dbReference type="Proteomes" id="UP000626148">
    <property type="component" value="Unassembled WGS sequence"/>
</dbReference>
<dbReference type="EMBL" id="BMXR01000001">
    <property type="protein sequence ID" value="GGX39363.1"/>
    <property type="molecule type" value="Genomic_DNA"/>
</dbReference>
<dbReference type="AlphaFoldDB" id="A0A918N5J0"/>
<dbReference type="PANTHER" id="PTHR36842">
    <property type="entry name" value="PROTEIN TOLB HOMOLOG"/>
    <property type="match status" value="1"/>
</dbReference>